<comment type="caution">
    <text evidence="1">The sequence shown here is derived from an EMBL/GenBank/DDBJ whole genome shotgun (WGS) entry which is preliminary data.</text>
</comment>
<reference evidence="2" key="1">
    <citation type="journal article" date="2022" name="Mol. Ecol. Resour.">
        <title>The genomes of chicory, endive, great burdock and yacon provide insights into Asteraceae palaeo-polyploidization history and plant inulin production.</title>
        <authorList>
            <person name="Fan W."/>
            <person name="Wang S."/>
            <person name="Wang H."/>
            <person name="Wang A."/>
            <person name="Jiang F."/>
            <person name="Liu H."/>
            <person name="Zhao H."/>
            <person name="Xu D."/>
            <person name="Zhang Y."/>
        </authorList>
    </citation>
    <scope>NUCLEOTIDE SEQUENCE [LARGE SCALE GENOMIC DNA]</scope>
    <source>
        <strain evidence="2">cv. Niubang</strain>
    </source>
</reference>
<proteinExistence type="predicted"/>
<organism evidence="1 2">
    <name type="scientific">Arctium lappa</name>
    <name type="common">Greater burdock</name>
    <name type="synonym">Lappa major</name>
    <dbReference type="NCBI Taxonomy" id="4217"/>
    <lineage>
        <taxon>Eukaryota</taxon>
        <taxon>Viridiplantae</taxon>
        <taxon>Streptophyta</taxon>
        <taxon>Embryophyta</taxon>
        <taxon>Tracheophyta</taxon>
        <taxon>Spermatophyta</taxon>
        <taxon>Magnoliopsida</taxon>
        <taxon>eudicotyledons</taxon>
        <taxon>Gunneridae</taxon>
        <taxon>Pentapetalae</taxon>
        <taxon>asterids</taxon>
        <taxon>campanulids</taxon>
        <taxon>Asterales</taxon>
        <taxon>Asteraceae</taxon>
        <taxon>Carduoideae</taxon>
        <taxon>Cardueae</taxon>
        <taxon>Arctiinae</taxon>
        <taxon>Arctium</taxon>
    </lineage>
</organism>
<reference evidence="1 2" key="2">
    <citation type="journal article" date="2022" name="Mol. Ecol. Resour.">
        <title>The genomes of chicory, endive, great burdock and yacon provide insights into Asteraceae paleo-polyploidization history and plant inulin production.</title>
        <authorList>
            <person name="Fan W."/>
            <person name="Wang S."/>
            <person name="Wang H."/>
            <person name="Wang A."/>
            <person name="Jiang F."/>
            <person name="Liu H."/>
            <person name="Zhao H."/>
            <person name="Xu D."/>
            <person name="Zhang Y."/>
        </authorList>
    </citation>
    <scope>NUCLEOTIDE SEQUENCE [LARGE SCALE GENOMIC DNA]</scope>
    <source>
        <strain evidence="2">cv. Niubang</strain>
    </source>
</reference>
<keyword evidence="2" id="KW-1185">Reference proteome</keyword>
<accession>A0ACB8Y7B1</accession>
<dbReference type="Proteomes" id="UP001055879">
    <property type="component" value="Linkage Group LG14"/>
</dbReference>
<gene>
    <name evidence="1" type="ORF">L6452_37494</name>
</gene>
<dbReference type="EMBL" id="CM042060">
    <property type="protein sequence ID" value="KAI3678209.1"/>
    <property type="molecule type" value="Genomic_DNA"/>
</dbReference>
<protein>
    <submittedName>
        <fullName evidence="1">Uncharacterized protein</fullName>
    </submittedName>
</protein>
<evidence type="ECO:0000313" key="2">
    <source>
        <dbReference type="Proteomes" id="UP001055879"/>
    </source>
</evidence>
<evidence type="ECO:0000313" key="1">
    <source>
        <dbReference type="EMBL" id="KAI3678209.1"/>
    </source>
</evidence>
<sequence length="185" mass="20947">MNIVNLILHSLHSQPPSLELQLLSSSSSLSTSSSLSSSSSPTIVCNLFFGHRLHRLLRPSSSSSANLHETYMKTVDENVVRRQSLDSVNVRKMVMGDRALHRVMRRGRGRGGRGPPRGGSVDSHARLSRRRKEVEPLQAENGGVIDKISALEWDKVALKQERRITIRTWRTRVRDRVRYFRGVVQ</sequence>
<name>A0ACB8Y7B1_ARCLA</name>